<evidence type="ECO:0000259" key="7">
    <source>
        <dbReference type="Pfam" id="PF06429"/>
    </source>
</evidence>
<dbReference type="AlphaFoldDB" id="A0A7U6JHB2"/>
<dbReference type="InterPro" id="IPR020013">
    <property type="entry name" value="Flagellar_FlgE/F/G"/>
</dbReference>
<comment type="similarity">
    <text evidence="2 6">Belongs to the flagella basal body rod proteins family.</text>
</comment>
<dbReference type="InterPro" id="IPR037925">
    <property type="entry name" value="FlgE/F/G-like"/>
</dbReference>
<dbReference type="NCBIfam" id="TIGR02490">
    <property type="entry name" value="flgF"/>
    <property type="match status" value="1"/>
</dbReference>
<evidence type="ECO:0000256" key="3">
    <source>
        <dbReference type="ARBA" id="ARBA00023143"/>
    </source>
</evidence>
<dbReference type="InterPro" id="IPR010930">
    <property type="entry name" value="Flg_bb/hook_C_dom"/>
</dbReference>
<keyword evidence="9" id="KW-0282">Flagellum</keyword>
<dbReference type="OrthoDB" id="9804559at2"/>
<dbReference type="InterPro" id="IPR012836">
    <property type="entry name" value="FlgF"/>
</dbReference>
<name>A0A7U6JHB2_9GAMM</name>
<reference evidence="9 10" key="1">
    <citation type="journal article" date="2014" name="PLoS ONE">
        <title>Physiological and genomic features of a novel sulfur-oxidizing gammaproteobacterium belonging to a previously uncultivated symbiotic lineage isolated from a hydrothermal vent.</title>
        <authorList>
            <person name="Nunoura T."/>
            <person name="Takaki Y."/>
            <person name="Kazama H."/>
            <person name="Kakuta J."/>
            <person name="Shimamura S."/>
            <person name="Makita H."/>
            <person name="Hirai M."/>
            <person name="Miyazaki M."/>
            <person name="Takai K."/>
        </authorList>
    </citation>
    <scope>NUCLEOTIDE SEQUENCE [LARGE SCALE GENOMIC DNA]</scope>
    <source>
        <strain evidence="9 10">Hiromi1</strain>
    </source>
</reference>
<dbReference type="PANTHER" id="PTHR30435:SF18">
    <property type="entry name" value="FLAGELLAR BASAL-BODY ROD PROTEIN FLGF"/>
    <property type="match status" value="1"/>
</dbReference>
<organism evidence="9 10">
    <name type="scientific">Thiolapillus brandeum</name>
    <dbReference type="NCBI Taxonomy" id="1076588"/>
    <lineage>
        <taxon>Bacteria</taxon>
        <taxon>Pseudomonadati</taxon>
        <taxon>Pseudomonadota</taxon>
        <taxon>Gammaproteobacteria</taxon>
        <taxon>Chromatiales</taxon>
        <taxon>Sedimenticolaceae</taxon>
        <taxon>Thiolapillus</taxon>
    </lineage>
</organism>
<feature type="domain" description="Flagellar hook protein FlgE/F/G-like D1" evidence="8">
    <location>
        <begin position="81"/>
        <end position="146"/>
    </location>
</feature>
<dbReference type="PANTHER" id="PTHR30435">
    <property type="entry name" value="FLAGELLAR PROTEIN"/>
    <property type="match status" value="1"/>
</dbReference>
<protein>
    <recommendedName>
        <fullName evidence="5 6">Flagellar basal-body rod protein FlgF</fullName>
    </recommendedName>
</protein>
<evidence type="ECO:0000256" key="2">
    <source>
        <dbReference type="ARBA" id="ARBA00009677"/>
    </source>
</evidence>
<evidence type="ECO:0000259" key="8">
    <source>
        <dbReference type="Pfam" id="PF22692"/>
    </source>
</evidence>
<keyword evidence="9" id="KW-0966">Cell projection</keyword>
<dbReference type="Pfam" id="PF06429">
    <property type="entry name" value="Flg_bbr_C"/>
    <property type="match status" value="1"/>
</dbReference>
<dbReference type="NCBIfam" id="TIGR03506">
    <property type="entry name" value="FlgEFG_subfam"/>
    <property type="match status" value="1"/>
</dbReference>
<dbReference type="EMBL" id="AP012273">
    <property type="protein sequence ID" value="BAO44289.1"/>
    <property type="molecule type" value="Genomic_DNA"/>
</dbReference>
<dbReference type="GO" id="GO:0071978">
    <property type="term" value="P:bacterial-type flagellum-dependent swarming motility"/>
    <property type="evidence" value="ECO:0007669"/>
    <property type="project" value="TreeGrafter"/>
</dbReference>
<dbReference type="Pfam" id="PF22692">
    <property type="entry name" value="LlgE_F_G_D1"/>
    <property type="match status" value="1"/>
</dbReference>
<keyword evidence="3 6" id="KW-0975">Bacterial flagellum</keyword>
<keyword evidence="9" id="KW-0969">Cilium</keyword>
<dbReference type="Proteomes" id="UP000031631">
    <property type="component" value="Chromosome"/>
</dbReference>
<proteinExistence type="inferred from homology"/>
<gene>
    <name evidence="9" type="ORF">TBH_C1366</name>
</gene>
<dbReference type="GO" id="GO:0030694">
    <property type="term" value="C:bacterial-type flagellum basal body, rod"/>
    <property type="evidence" value="ECO:0007669"/>
    <property type="project" value="UniProtKB-UniRule"/>
</dbReference>
<accession>A0A7U6JHB2</accession>
<comment type="subunit">
    <text evidence="4 6">The basal body constitutes a major portion of the flagellar organelle and consists of five rings (E,L,P,S, and M) mounted on a central rod. The rod consists of about 26 subunits of FlgG in the distal portion, and FlgB, FlgC and FlgF are thought to build up the proximal portion of the rod with about 6 subunits each.</text>
</comment>
<dbReference type="NCBIfam" id="NF009280">
    <property type="entry name" value="PRK12640.1"/>
    <property type="match status" value="1"/>
</dbReference>
<dbReference type="RefSeq" id="WP_041066926.1">
    <property type="nucleotide sequence ID" value="NZ_AP012273.1"/>
</dbReference>
<dbReference type="InterPro" id="IPR053967">
    <property type="entry name" value="LlgE_F_G-like_D1"/>
</dbReference>
<evidence type="ECO:0000313" key="10">
    <source>
        <dbReference type="Proteomes" id="UP000031631"/>
    </source>
</evidence>
<evidence type="ECO:0000256" key="6">
    <source>
        <dbReference type="RuleBase" id="RU362116"/>
    </source>
</evidence>
<evidence type="ECO:0000313" key="9">
    <source>
        <dbReference type="EMBL" id="BAO44289.1"/>
    </source>
</evidence>
<sequence length="246" mass="25795">MDRMLYIAMTGAREIMNSQAVNTNNLANASTTGFRADLEAFTSTPVWGDGHPDRAYATVEGMGVDLSGGSIQTTGRDLDVAIKGDGWIAVQAPDGSEAYTRAGDLRVDSFGILTTGAGYPVIGEGGPIAVPPNGKLEIGQDGTITVQPLGQDINALAVVDRIKLVKPSPNALKKGEEGLMQLRGGGLAEADASVTLVSGALESSNVSTVDSMVRMIELARQFEMQVKMMKTAEDNDRSAAKLMSMS</sequence>
<dbReference type="KEGG" id="tbn:TBH_C1366"/>
<comment type="subcellular location">
    <subcellularLocation>
        <location evidence="1 6">Bacterial flagellum basal body</location>
    </subcellularLocation>
</comment>
<evidence type="ECO:0000256" key="4">
    <source>
        <dbReference type="ARBA" id="ARBA00038560"/>
    </source>
</evidence>
<feature type="domain" description="Flagellar basal-body/hook protein C-terminal" evidence="7">
    <location>
        <begin position="198"/>
        <end position="242"/>
    </location>
</feature>
<evidence type="ECO:0000256" key="1">
    <source>
        <dbReference type="ARBA" id="ARBA00004117"/>
    </source>
</evidence>
<dbReference type="SUPFAM" id="SSF117143">
    <property type="entry name" value="Flagellar hook protein flgE"/>
    <property type="match status" value="1"/>
</dbReference>
<evidence type="ECO:0000256" key="5">
    <source>
        <dbReference type="ARBA" id="ARBA00040228"/>
    </source>
</evidence>
<keyword evidence="10" id="KW-1185">Reference proteome</keyword>